<dbReference type="Proteomes" id="UP000288805">
    <property type="component" value="Unassembled WGS sequence"/>
</dbReference>
<sequence length="184" mass="20423">MRGSACVEVMNHLAWKRPVSSEACRGLHTAGGSLFVVPVLVQCPGLSGKRRHCQFELEDGYSASRHVVLEDTPSDLVTPPVLPVQMPATQTATSHDRLLSSTYCHTSYHFAHFVPIVIERRDTEMVRFIRVISSENLGGLSTGVSETVFFSGDTSVTRRELEFLDRDQMSLSSFISAGGRRLRR</sequence>
<dbReference type="AlphaFoldDB" id="A0A438C4S8"/>
<name>A0A438C4S8_VITVI</name>
<proteinExistence type="predicted"/>
<organism evidence="1 2">
    <name type="scientific">Vitis vinifera</name>
    <name type="common">Grape</name>
    <dbReference type="NCBI Taxonomy" id="29760"/>
    <lineage>
        <taxon>Eukaryota</taxon>
        <taxon>Viridiplantae</taxon>
        <taxon>Streptophyta</taxon>
        <taxon>Embryophyta</taxon>
        <taxon>Tracheophyta</taxon>
        <taxon>Spermatophyta</taxon>
        <taxon>Magnoliopsida</taxon>
        <taxon>eudicotyledons</taxon>
        <taxon>Gunneridae</taxon>
        <taxon>Pentapetalae</taxon>
        <taxon>rosids</taxon>
        <taxon>Vitales</taxon>
        <taxon>Vitaceae</taxon>
        <taxon>Viteae</taxon>
        <taxon>Vitis</taxon>
    </lineage>
</organism>
<accession>A0A438C4S8</accession>
<dbReference type="EMBL" id="QGNW01002540">
    <property type="protein sequence ID" value="RVW18263.1"/>
    <property type="molecule type" value="Genomic_DNA"/>
</dbReference>
<gene>
    <name evidence="1" type="ORF">CK203_114914</name>
</gene>
<comment type="caution">
    <text evidence="1">The sequence shown here is derived from an EMBL/GenBank/DDBJ whole genome shotgun (WGS) entry which is preliminary data.</text>
</comment>
<evidence type="ECO:0000313" key="1">
    <source>
        <dbReference type="EMBL" id="RVW18263.1"/>
    </source>
</evidence>
<reference evidence="1 2" key="1">
    <citation type="journal article" date="2018" name="PLoS Genet.">
        <title>Population sequencing reveals clonal diversity and ancestral inbreeding in the grapevine cultivar Chardonnay.</title>
        <authorList>
            <person name="Roach M.J."/>
            <person name="Johnson D.L."/>
            <person name="Bohlmann J."/>
            <person name="van Vuuren H.J."/>
            <person name="Jones S.J."/>
            <person name="Pretorius I.S."/>
            <person name="Schmidt S.A."/>
            <person name="Borneman A.R."/>
        </authorList>
    </citation>
    <scope>NUCLEOTIDE SEQUENCE [LARGE SCALE GENOMIC DNA]</scope>
    <source>
        <strain evidence="2">cv. Chardonnay</strain>
        <tissue evidence="1">Leaf</tissue>
    </source>
</reference>
<evidence type="ECO:0000313" key="2">
    <source>
        <dbReference type="Proteomes" id="UP000288805"/>
    </source>
</evidence>
<protein>
    <submittedName>
        <fullName evidence="1">Uncharacterized protein</fullName>
    </submittedName>
</protein>